<keyword evidence="5" id="KW-0812">Transmembrane</keyword>
<proteinExistence type="predicted"/>
<dbReference type="InterPro" id="IPR052574">
    <property type="entry name" value="CDIRP"/>
</dbReference>
<keyword evidence="2" id="KW-0677">Repeat</keyword>
<gene>
    <name evidence="6" type="ORF">GMARGA_LOCUS19201</name>
</gene>
<dbReference type="Proteomes" id="UP000789901">
    <property type="component" value="Unassembled WGS sequence"/>
</dbReference>
<sequence length="1059" mass="122014">MDKEILRRRAEELKKEIFDKLESDYKELSKISNSEELKKKMKRYEEVYEKEFDKLASFINEKGLVGIVPLDYTEKFVNKKLRLFIKLKKKNNLLPKEDHQTYQNLNKEFIEQEQQDKEKDTYTCAECFQDKTEHYGEICNKCVKSCLEFHKDNDYPDIVYCLKYLFDVCEKEACLTKMNKEIENKKSGNQKITTLESNPTKTPQQQEDLTKKKAKLKELEEKEKELSKSLPLDIQITNLEREIRELENKSTRTSEEETLLATKKKELVRLLAEQKKNSSTGENNGKSDKTDLYVGVGVVIVVLVGLVLILVVKIKVESNKEINLTETVIEKVKNKNYSTSYLEKKVALVAREEIEGDDDFSIIEYSNSEKVGLKPQKCEFATHLKKNGFTPEHYSNFQSKNAQEWLDYFYPKEKRVNIRELDISEVGLEGSLKLEKFTNLEALNCFRNKIMELEFSDCIQLKKIDCSDNQLSDLDLGNLSNLEFLDCDNNKLVNLRLTNCTEITYLNCRDNSLASLDFLSECANLEALNCLNNLLVNLDLAQCPNLKEFSCRNNQLTSLSISNLDNLKELSCDGNKLTNLDCNNCQKLEIIECYDNKLTSFNLTNCSNITKIYCDDNFLTSLTFLENLSSEKLKTLSLSNNDFFSSDLTPLERFVSLRELRLNSGRFFGLLEPLKNLTRLEVLSISDTNIEGGLEYLPNSLQDLYCSARKRPESRIKIIEQELRKFGDPNYEDNFEDKLVKELIEENAKIESLEDEIIRLDNLTKQQRKKIVEAYLKFAPEKELLKTLIISCLEYNEAKKKRLPVVELRNQFEKFQLELESEIIRRKKLLEDAYQKVLSITVNINEKIEAGGNIYIANIIKGHADLDYNGYQQEPKLEEMLEKNNPSNEEIQKREIKTTTGINNELTTISKIEKSLAIKSEEARIKITGNLTGNSNVIGNTFTGDANLSHNRTLNQQIKNVQGFNVEGSHVNLTNAFNLHYQLINIYNNMPPKNKKYKKVVTKKVIIVQGFNIQSDGNILTGASVENNTAESGTTEEEIIVQGFNITENSKNNNLENTS</sequence>
<keyword evidence="1" id="KW-0433">Leucine-rich repeat</keyword>
<evidence type="ECO:0000256" key="1">
    <source>
        <dbReference type="ARBA" id="ARBA00022614"/>
    </source>
</evidence>
<evidence type="ECO:0000313" key="7">
    <source>
        <dbReference type="Proteomes" id="UP000789901"/>
    </source>
</evidence>
<evidence type="ECO:0000313" key="6">
    <source>
        <dbReference type="EMBL" id="CAG8776967.1"/>
    </source>
</evidence>
<dbReference type="InterPro" id="IPR032675">
    <property type="entry name" value="LRR_dom_sf"/>
</dbReference>
<dbReference type="EMBL" id="CAJVQB010015846">
    <property type="protein sequence ID" value="CAG8776967.1"/>
    <property type="molecule type" value="Genomic_DNA"/>
</dbReference>
<feature type="coiled-coil region" evidence="3">
    <location>
        <begin position="3"/>
        <end position="54"/>
    </location>
</feature>
<comment type="caution">
    <text evidence="6">The sequence shown here is derived from an EMBL/GenBank/DDBJ whole genome shotgun (WGS) entry which is preliminary data.</text>
</comment>
<reference evidence="6 7" key="1">
    <citation type="submission" date="2021-06" db="EMBL/GenBank/DDBJ databases">
        <authorList>
            <person name="Kallberg Y."/>
            <person name="Tangrot J."/>
            <person name="Rosling A."/>
        </authorList>
    </citation>
    <scope>NUCLEOTIDE SEQUENCE [LARGE SCALE GENOMIC DNA]</scope>
    <source>
        <strain evidence="6 7">120-4 pot B 10/14</strain>
    </source>
</reference>
<dbReference type="Gene3D" id="3.80.10.10">
    <property type="entry name" value="Ribonuclease Inhibitor"/>
    <property type="match status" value="1"/>
</dbReference>
<dbReference type="PANTHER" id="PTHR47566:SF1">
    <property type="entry name" value="PROTEIN NUD1"/>
    <property type="match status" value="1"/>
</dbReference>
<organism evidence="6 7">
    <name type="scientific">Gigaspora margarita</name>
    <dbReference type="NCBI Taxonomy" id="4874"/>
    <lineage>
        <taxon>Eukaryota</taxon>
        <taxon>Fungi</taxon>
        <taxon>Fungi incertae sedis</taxon>
        <taxon>Mucoromycota</taxon>
        <taxon>Glomeromycotina</taxon>
        <taxon>Glomeromycetes</taxon>
        <taxon>Diversisporales</taxon>
        <taxon>Gigasporaceae</taxon>
        <taxon>Gigaspora</taxon>
    </lineage>
</organism>
<feature type="transmembrane region" description="Helical" evidence="5">
    <location>
        <begin position="292"/>
        <end position="312"/>
    </location>
</feature>
<keyword evidence="3" id="KW-0175">Coiled coil</keyword>
<dbReference type="PANTHER" id="PTHR47566">
    <property type="match status" value="1"/>
</dbReference>
<feature type="region of interest" description="Disordered" evidence="4">
    <location>
        <begin position="189"/>
        <end position="211"/>
    </location>
</feature>
<evidence type="ECO:0000256" key="5">
    <source>
        <dbReference type="SAM" id="Phobius"/>
    </source>
</evidence>
<name>A0ABN7VJ36_GIGMA</name>
<evidence type="ECO:0000256" key="3">
    <source>
        <dbReference type="SAM" id="Coils"/>
    </source>
</evidence>
<dbReference type="SUPFAM" id="SSF52058">
    <property type="entry name" value="L domain-like"/>
    <property type="match status" value="1"/>
</dbReference>
<keyword evidence="5" id="KW-1133">Transmembrane helix</keyword>
<keyword evidence="5" id="KW-0472">Membrane</keyword>
<dbReference type="SUPFAM" id="SSF52047">
    <property type="entry name" value="RNI-like"/>
    <property type="match status" value="1"/>
</dbReference>
<feature type="coiled-coil region" evidence="3">
    <location>
        <begin position="736"/>
        <end position="770"/>
    </location>
</feature>
<evidence type="ECO:0000256" key="4">
    <source>
        <dbReference type="SAM" id="MobiDB-lite"/>
    </source>
</evidence>
<feature type="non-terminal residue" evidence="6">
    <location>
        <position position="1059"/>
    </location>
</feature>
<evidence type="ECO:0000256" key="2">
    <source>
        <dbReference type="ARBA" id="ARBA00022737"/>
    </source>
</evidence>
<accession>A0ABN7VJ36</accession>
<feature type="compositionally biased region" description="Polar residues" evidence="4">
    <location>
        <begin position="189"/>
        <end position="206"/>
    </location>
</feature>
<keyword evidence="7" id="KW-1185">Reference proteome</keyword>
<protein>
    <submittedName>
        <fullName evidence="6">6488_t:CDS:1</fullName>
    </submittedName>
</protein>